<protein>
    <submittedName>
        <fullName evidence="3">PDZ domain-containing protein</fullName>
    </submittedName>
</protein>
<gene>
    <name evidence="3" type="ORF">ACFSCX_09190</name>
</gene>
<name>A0ABW4LNI6_9BACI</name>
<dbReference type="InterPro" id="IPR001478">
    <property type="entry name" value="PDZ"/>
</dbReference>
<feature type="transmembrane region" description="Helical" evidence="1">
    <location>
        <begin position="101"/>
        <end position="118"/>
    </location>
</feature>
<dbReference type="InterPro" id="IPR036034">
    <property type="entry name" value="PDZ_sf"/>
</dbReference>
<feature type="transmembrane region" description="Helical" evidence="1">
    <location>
        <begin position="208"/>
        <end position="230"/>
    </location>
</feature>
<evidence type="ECO:0000259" key="2">
    <source>
        <dbReference type="PROSITE" id="PS50106"/>
    </source>
</evidence>
<feature type="transmembrane region" description="Helical" evidence="1">
    <location>
        <begin position="178"/>
        <end position="196"/>
    </location>
</feature>
<evidence type="ECO:0000256" key="1">
    <source>
        <dbReference type="SAM" id="Phobius"/>
    </source>
</evidence>
<dbReference type="EMBL" id="JBHUEM010000011">
    <property type="protein sequence ID" value="MFD1736740.1"/>
    <property type="molecule type" value="Genomic_DNA"/>
</dbReference>
<feature type="transmembrane region" description="Helical" evidence="1">
    <location>
        <begin position="76"/>
        <end position="94"/>
    </location>
</feature>
<evidence type="ECO:0000313" key="4">
    <source>
        <dbReference type="Proteomes" id="UP001597214"/>
    </source>
</evidence>
<feature type="transmembrane region" description="Helical" evidence="1">
    <location>
        <begin position="14"/>
        <end position="32"/>
    </location>
</feature>
<organism evidence="3 4">
    <name type="scientific">Bacillus salitolerans</name>
    <dbReference type="NCBI Taxonomy" id="1437434"/>
    <lineage>
        <taxon>Bacteria</taxon>
        <taxon>Bacillati</taxon>
        <taxon>Bacillota</taxon>
        <taxon>Bacilli</taxon>
        <taxon>Bacillales</taxon>
        <taxon>Bacillaceae</taxon>
        <taxon>Bacillus</taxon>
    </lineage>
</organism>
<keyword evidence="4" id="KW-1185">Reference proteome</keyword>
<proteinExistence type="predicted"/>
<dbReference type="SUPFAM" id="SSF50156">
    <property type="entry name" value="PDZ domain-like"/>
    <property type="match status" value="1"/>
</dbReference>
<feature type="transmembrane region" description="Helical" evidence="1">
    <location>
        <begin position="138"/>
        <end position="157"/>
    </location>
</feature>
<accession>A0ABW4LNI6</accession>
<dbReference type="PROSITE" id="PS50106">
    <property type="entry name" value="PDZ"/>
    <property type="match status" value="1"/>
</dbReference>
<keyword evidence="1" id="KW-0812">Transmembrane</keyword>
<keyword evidence="1" id="KW-1133">Transmembrane helix</keyword>
<dbReference type="Gene3D" id="2.30.42.10">
    <property type="match status" value="1"/>
</dbReference>
<comment type="caution">
    <text evidence="3">The sequence shown here is derived from an EMBL/GenBank/DDBJ whole genome shotgun (WGS) entry which is preliminary data.</text>
</comment>
<reference evidence="4" key="1">
    <citation type="journal article" date="2019" name="Int. J. Syst. Evol. Microbiol.">
        <title>The Global Catalogue of Microorganisms (GCM) 10K type strain sequencing project: providing services to taxonomists for standard genome sequencing and annotation.</title>
        <authorList>
            <consortium name="The Broad Institute Genomics Platform"/>
            <consortium name="The Broad Institute Genome Sequencing Center for Infectious Disease"/>
            <person name="Wu L."/>
            <person name="Ma J."/>
        </authorList>
    </citation>
    <scope>NUCLEOTIDE SEQUENCE [LARGE SCALE GENOMIC DNA]</scope>
    <source>
        <strain evidence="4">CCUG 49339</strain>
    </source>
</reference>
<dbReference type="Pfam" id="PF17820">
    <property type="entry name" value="PDZ_6"/>
    <property type="match status" value="1"/>
</dbReference>
<evidence type="ECO:0000313" key="3">
    <source>
        <dbReference type="EMBL" id="MFD1736740.1"/>
    </source>
</evidence>
<sequence length="395" mass="44506">MDWFVEFITGVGRFFLHPIFYLVVILSLIIGFNRVKQERRHFHIRIFDAVSEWKYAITNGLLPGLVLSLFTIGLGIVIPVGGIVLIATLTVVFSLTIRFRWLSPAFVIGLALLFSLSLPQWETGNHMVDTLLHDLSLIHPASFAALLAMLLATEAYLIMRNGSQLSSPRLERSRRGRIIGVHVVNRLWMIPMFVLLPGDAVTSVFDWWPLLSIGQESYALCLVPFSIGFYQKIKGSLPQESIFYTGRKVMALAVFMIVLAIVTYWMPLMGIATALLAMIGRELISIQHRVQDDDYLYFSRRGHGLVILGVIPKSPAEKMALQVGEIITKVNGVSVASVDEFYYSLQKNRAFAKLEVIDTNGELRLVQRALYDGEHHELGILFVDEEKTVDREQVG</sequence>
<feature type="transmembrane region" description="Helical" evidence="1">
    <location>
        <begin position="53"/>
        <end position="70"/>
    </location>
</feature>
<keyword evidence="1" id="KW-0472">Membrane</keyword>
<dbReference type="InterPro" id="IPR041489">
    <property type="entry name" value="PDZ_6"/>
</dbReference>
<dbReference type="SMART" id="SM00228">
    <property type="entry name" value="PDZ"/>
    <property type="match status" value="1"/>
</dbReference>
<dbReference type="Proteomes" id="UP001597214">
    <property type="component" value="Unassembled WGS sequence"/>
</dbReference>
<feature type="transmembrane region" description="Helical" evidence="1">
    <location>
        <begin position="251"/>
        <end position="279"/>
    </location>
</feature>
<dbReference type="RefSeq" id="WP_377927908.1">
    <property type="nucleotide sequence ID" value="NZ_JBHUEM010000011.1"/>
</dbReference>
<feature type="domain" description="PDZ" evidence="2">
    <location>
        <begin position="283"/>
        <end position="360"/>
    </location>
</feature>